<dbReference type="RefSeq" id="WP_170177532.1">
    <property type="nucleotide sequence ID" value="NZ_QTTT01000001.1"/>
</dbReference>
<proteinExistence type="predicted"/>
<dbReference type="NCBIfam" id="TIGR04268">
    <property type="entry name" value="FxSxx-COOH"/>
    <property type="match status" value="1"/>
</dbReference>
<sequence>MADADGEFESVLIDVSGLSLPELFSLDGTVLGEALNRVRVEAAAPREVVAGFQSGMYEPGA</sequence>
<dbReference type="InterPro" id="IPR026334">
    <property type="entry name" value="FxSxx-COOH"/>
</dbReference>
<protein>
    <submittedName>
        <fullName evidence="1">FXSXX-COOH protein</fullName>
    </submittedName>
</protein>
<organism evidence="1 2">
    <name type="scientific">Thermomonospora umbrina</name>
    <dbReference type="NCBI Taxonomy" id="111806"/>
    <lineage>
        <taxon>Bacteria</taxon>
        <taxon>Bacillati</taxon>
        <taxon>Actinomycetota</taxon>
        <taxon>Actinomycetes</taxon>
        <taxon>Streptosporangiales</taxon>
        <taxon>Thermomonosporaceae</taxon>
        <taxon>Thermomonospora</taxon>
    </lineage>
</organism>
<accession>A0A3D9SHU3</accession>
<comment type="caution">
    <text evidence="1">The sequence shown here is derived from an EMBL/GenBank/DDBJ whole genome shotgun (WGS) entry which is preliminary data.</text>
</comment>
<dbReference type="Proteomes" id="UP000256661">
    <property type="component" value="Unassembled WGS sequence"/>
</dbReference>
<dbReference type="EMBL" id="QTTT01000001">
    <property type="protein sequence ID" value="REE95488.1"/>
    <property type="molecule type" value="Genomic_DNA"/>
</dbReference>
<evidence type="ECO:0000313" key="1">
    <source>
        <dbReference type="EMBL" id="REE95488.1"/>
    </source>
</evidence>
<name>A0A3D9SHU3_9ACTN</name>
<reference evidence="1 2" key="1">
    <citation type="submission" date="2018-08" db="EMBL/GenBank/DDBJ databases">
        <title>Sequencing the genomes of 1000 actinobacteria strains.</title>
        <authorList>
            <person name="Klenk H.-P."/>
        </authorList>
    </citation>
    <scope>NUCLEOTIDE SEQUENCE [LARGE SCALE GENOMIC DNA]</scope>
    <source>
        <strain evidence="1 2">DSM 43927</strain>
    </source>
</reference>
<evidence type="ECO:0000313" key="2">
    <source>
        <dbReference type="Proteomes" id="UP000256661"/>
    </source>
</evidence>
<keyword evidence="2" id="KW-1185">Reference proteome</keyword>
<gene>
    <name evidence="1" type="ORF">DFJ69_0878</name>
</gene>
<dbReference type="AlphaFoldDB" id="A0A3D9SHU3"/>